<evidence type="ECO:0000313" key="3">
    <source>
        <dbReference type="Proteomes" id="UP000446768"/>
    </source>
</evidence>
<dbReference type="RefSeq" id="WP_154380142.1">
    <property type="nucleotide sequence ID" value="NZ_WKJJ01000021.1"/>
</dbReference>
<proteinExistence type="predicted"/>
<accession>A0A7X2IU35</accession>
<organism evidence="2 3">
    <name type="scientific">Pseudoduganella rivuli</name>
    <dbReference type="NCBI Taxonomy" id="2666085"/>
    <lineage>
        <taxon>Bacteria</taxon>
        <taxon>Pseudomonadati</taxon>
        <taxon>Pseudomonadota</taxon>
        <taxon>Betaproteobacteria</taxon>
        <taxon>Burkholderiales</taxon>
        <taxon>Oxalobacteraceae</taxon>
        <taxon>Telluria group</taxon>
        <taxon>Pseudoduganella</taxon>
    </lineage>
</organism>
<evidence type="ECO:0000313" key="2">
    <source>
        <dbReference type="EMBL" id="MRV75518.1"/>
    </source>
</evidence>
<name>A0A7X2IU35_9BURK</name>
<sequence length="148" mass="16897">MMTRAKFVLGLLLCLSMFGTPGAYAQDKPYKEGTVWQVTFIKVKPGMFDVYMNDLLPNRRKLYEESRKQGLVISEKMLTGDSFGNGDFNIMLMTEFKNYAALDGLSDKYDALMAKVVGAKDAQVKVMVKRTEMREIIGDKLMQEIHYK</sequence>
<keyword evidence="1" id="KW-0732">Signal</keyword>
<evidence type="ECO:0000256" key="1">
    <source>
        <dbReference type="SAM" id="SignalP"/>
    </source>
</evidence>
<gene>
    <name evidence="2" type="ORF">GJ700_27735</name>
</gene>
<dbReference type="EMBL" id="WKJJ01000021">
    <property type="protein sequence ID" value="MRV75518.1"/>
    <property type="molecule type" value="Genomic_DNA"/>
</dbReference>
<feature type="signal peptide" evidence="1">
    <location>
        <begin position="1"/>
        <end position="25"/>
    </location>
</feature>
<feature type="chain" id="PRO_5031549486" evidence="1">
    <location>
        <begin position="26"/>
        <end position="148"/>
    </location>
</feature>
<reference evidence="2 3" key="1">
    <citation type="submission" date="2019-11" db="EMBL/GenBank/DDBJ databases">
        <title>Novel species isolated from a subtropical stream in China.</title>
        <authorList>
            <person name="Lu H."/>
        </authorList>
    </citation>
    <scope>NUCLEOTIDE SEQUENCE [LARGE SCALE GENOMIC DNA]</scope>
    <source>
        <strain evidence="2 3">FT92W</strain>
    </source>
</reference>
<protein>
    <submittedName>
        <fullName evidence="2">Uncharacterized protein</fullName>
    </submittedName>
</protein>
<dbReference type="AlphaFoldDB" id="A0A7X2IU35"/>
<dbReference type="Proteomes" id="UP000446768">
    <property type="component" value="Unassembled WGS sequence"/>
</dbReference>
<comment type="caution">
    <text evidence="2">The sequence shown here is derived from an EMBL/GenBank/DDBJ whole genome shotgun (WGS) entry which is preliminary data.</text>
</comment>
<keyword evidence="3" id="KW-1185">Reference proteome</keyword>